<dbReference type="EC" id="6.2.1.1" evidence="1"/>
<dbReference type="InterPro" id="IPR042099">
    <property type="entry name" value="ANL_N_sf"/>
</dbReference>
<dbReference type="EMBL" id="JANEYF010003248">
    <property type="protein sequence ID" value="KAJ8937959.1"/>
    <property type="molecule type" value="Genomic_DNA"/>
</dbReference>
<dbReference type="GO" id="GO:0003987">
    <property type="term" value="F:acetate-CoA ligase activity"/>
    <property type="evidence" value="ECO:0007669"/>
    <property type="project" value="UniProtKB-EC"/>
</dbReference>
<dbReference type="Pfam" id="PF13193">
    <property type="entry name" value="AMP-binding_C"/>
    <property type="match status" value="1"/>
</dbReference>
<dbReference type="InterPro" id="IPR025110">
    <property type="entry name" value="AMP-bd_C"/>
</dbReference>
<name>A0AAV8XHB3_9CUCU</name>
<feature type="domain" description="AMP-binding enzyme C-terminal" evidence="2">
    <location>
        <begin position="158"/>
        <end position="236"/>
    </location>
</feature>
<evidence type="ECO:0000256" key="1">
    <source>
        <dbReference type="ARBA" id="ARBA00013275"/>
    </source>
</evidence>
<dbReference type="Gene3D" id="3.30.300.30">
    <property type="match status" value="1"/>
</dbReference>
<evidence type="ECO:0000259" key="2">
    <source>
        <dbReference type="Pfam" id="PF13193"/>
    </source>
</evidence>
<protein>
    <recommendedName>
        <fullName evidence="1">acetate--CoA ligase</fullName>
        <ecNumber evidence="1">6.2.1.1</ecNumber>
    </recommendedName>
</protein>
<dbReference type="PANTHER" id="PTHR43347:SF3">
    <property type="entry name" value="ACYL-COA SYNTHETASE SHORT-CHAIN FAMILY MEMBER 3, MITOCHONDRIAL"/>
    <property type="match status" value="1"/>
</dbReference>
<dbReference type="AlphaFoldDB" id="A0AAV8XHB3"/>
<dbReference type="InterPro" id="IPR045851">
    <property type="entry name" value="AMP-bd_C_sf"/>
</dbReference>
<reference evidence="3" key="1">
    <citation type="journal article" date="2023" name="Insect Mol. Biol.">
        <title>Genome sequencing provides insights into the evolution of gene families encoding plant cell wall-degrading enzymes in longhorned beetles.</title>
        <authorList>
            <person name="Shin N.R."/>
            <person name="Okamura Y."/>
            <person name="Kirsch R."/>
            <person name="Pauchet Y."/>
        </authorList>
    </citation>
    <scope>NUCLEOTIDE SEQUENCE</scope>
    <source>
        <strain evidence="3">RBIC_L_NR</strain>
    </source>
</reference>
<dbReference type="GO" id="GO:0005759">
    <property type="term" value="C:mitochondrial matrix"/>
    <property type="evidence" value="ECO:0007669"/>
    <property type="project" value="TreeGrafter"/>
</dbReference>
<dbReference type="Gene3D" id="3.40.50.12780">
    <property type="entry name" value="N-terminal domain of ligase-like"/>
    <property type="match status" value="1"/>
</dbReference>
<sequence length="277" mass="31270">MVSRGKFGFKYENMDTKKFLVCLEQIIGGKQKLDLLYQEHVQDLKILVQTQSLRQVFHLQDIMVVLTWLQVKILRKDGSIADINELGRIAIKLPLPPGALSTLYKANERFVKTYFTKYPGYYDTMDAGYMDKNGLLYVTARADDIINVAGHRLSTLALENIILSHPDISMACVISVPDEIKNEVPLCLFVMKEDAILNEFLISKELVTMIRENIGPVAAFRQAIAVRGLPLTRSGKICRKSIADLSRNKLKKISGTVVDPTIYNDIREALCKLGFCK</sequence>
<organism evidence="3 4">
    <name type="scientific">Rhamnusium bicolor</name>
    <dbReference type="NCBI Taxonomy" id="1586634"/>
    <lineage>
        <taxon>Eukaryota</taxon>
        <taxon>Metazoa</taxon>
        <taxon>Ecdysozoa</taxon>
        <taxon>Arthropoda</taxon>
        <taxon>Hexapoda</taxon>
        <taxon>Insecta</taxon>
        <taxon>Pterygota</taxon>
        <taxon>Neoptera</taxon>
        <taxon>Endopterygota</taxon>
        <taxon>Coleoptera</taxon>
        <taxon>Polyphaga</taxon>
        <taxon>Cucujiformia</taxon>
        <taxon>Chrysomeloidea</taxon>
        <taxon>Cerambycidae</taxon>
        <taxon>Lepturinae</taxon>
        <taxon>Rhagiini</taxon>
        <taxon>Rhamnusium</taxon>
    </lineage>
</organism>
<dbReference type="SUPFAM" id="SSF56801">
    <property type="entry name" value="Acetyl-CoA synthetase-like"/>
    <property type="match status" value="1"/>
</dbReference>
<accession>A0AAV8XHB3</accession>
<dbReference type="Proteomes" id="UP001162156">
    <property type="component" value="Unassembled WGS sequence"/>
</dbReference>
<keyword evidence="4" id="KW-1185">Reference proteome</keyword>
<gene>
    <name evidence="3" type="ORF">NQ314_011646</name>
</gene>
<dbReference type="PANTHER" id="PTHR43347">
    <property type="entry name" value="ACYL-COA SYNTHETASE"/>
    <property type="match status" value="1"/>
</dbReference>
<proteinExistence type="predicted"/>
<comment type="caution">
    <text evidence="3">The sequence shown here is derived from an EMBL/GenBank/DDBJ whole genome shotgun (WGS) entry which is preliminary data.</text>
</comment>
<evidence type="ECO:0000313" key="3">
    <source>
        <dbReference type="EMBL" id="KAJ8937959.1"/>
    </source>
</evidence>
<dbReference type="GO" id="GO:0050218">
    <property type="term" value="F:propionate-CoA ligase activity"/>
    <property type="evidence" value="ECO:0007669"/>
    <property type="project" value="TreeGrafter"/>
</dbReference>
<evidence type="ECO:0000313" key="4">
    <source>
        <dbReference type="Proteomes" id="UP001162156"/>
    </source>
</evidence>